<evidence type="ECO:0000256" key="4">
    <source>
        <dbReference type="ARBA" id="ARBA00012483"/>
    </source>
</evidence>
<keyword evidence="16" id="KW-0012">Acyltransferase</keyword>
<evidence type="ECO:0000256" key="8">
    <source>
        <dbReference type="ARBA" id="ARBA00022771"/>
    </source>
</evidence>
<proteinExistence type="predicted"/>
<dbReference type="STRING" id="1088818.A0A2I0ALR5"/>
<reference evidence="16 17" key="1">
    <citation type="journal article" date="2017" name="Nature">
        <title>The Apostasia genome and the evolution of orchids.</title>
        <authorList>
            <person name="Zhang G.Q."/>
            <person name="Liu K.W."/>
            <person name="Li Z."/>
            <person name="Lohaus R."/>
            <person name="Hsiao Y.Y."/>
            <person name="Niu S.C."/>
            <person name="Wang J.Y."/>
            <person name="Lin Y.C."/>
            <person name="Xu Q."/>
            <person name="Chen L.J."/>
            <person name="Yoshida K."/>
            <person name="Fujiwara S."/>
            <person name="Wang Z.W."/>
            <person name="Zhang Y.Q."/>
            <person name="Mitsuda N."/>
            <person name="Wang M."/>
            <person name="Liu G.H."/>
            <person name="Pecoraro L."/>
            <person name="Huang H.X."/>
            <person name="Xiao X.J."/>
            <person name="Lin M."/>
            <person name="Wu X.Y."/>
            <person name="Wu W.L."/>
            <person name="Chen Y.Y."/>
            <person name="Chang S.B."/>
            <person name="Sakamoto S."/>
            <person name="Ohme-Takagi M."/>
            <person name="Yagi M."/>
            <person name="Zeng S.J."/>
            <person name="Shen C.Y."/>
            <person name="Yeh C.M."/>
            <person name="Luo Y.B."/>
            <person name="Tsai W.C."/>
            <person name="Van de Peer Y."/>
            <person name="Liu Z.J."/>
        </authorList>
    </citation>
    <scope>NUCLEOTIDE SEQUENCE [LARGE SCALE GENOMIC DNA]</scope>
    <source>
        <strain evidence="17">cv. Shenzhen</strain>
        <tissue evidence="16">Stem</tissue>
    </source>
</reference>
<evidence type="ECO:0000256" key="14">
    <source>
        <dbReference type="SAM" id="Phobius"/>
    </source>
</evidence>
<dbReference type="FunFam" id="3.30.40.10:FF:000187">
    <property type="entry name" value="E3 ubiquitin-protein ligase ATL6"/>
    <property type="match status" value="1"/>
</dbReference>
<evidence type="ECO:0000259" key="15">
    <source>
        <dbReference type="PROSITE" id="PS50089"/>
    </source>
</evidence>
<dbReference type="OrthoDB" id="8062037at2759"/>
<keyword evidence="10" id="KW-0862">Zinc</keyword>
<dbReference type="InterPro" id="IPR001841">
    <property type="entry name" value="Znf_RING"/>
</dbReference>
<dbReference type="GO" id="GO:0008270">
    <property type="term" value="F:zinc ion binding"/>
    <property type="evidence" value="ECO:0007669"/>
    <property type="project" value="UniProtKB-KW"/>
</dbReference>
<dbReference type="GO" id="GO:0061630">
    <property type="term" value="F:ubiquitin protein ligase activity"/>
    <property type="evidence" value="ECO:0007669"/>
    <property type="project" value="UniProtKB-EC"/>
</dbReference>
<evidence type="ECO:0000256" key="12">
    <source>
        <dbReference type="ARBA" id="ARBA00023136"/>
    </source>
</evidence>
<evidence type="ECO:0000313" key="17">
    <source>
        <dbReference type="Proteomes" id="UP000236161"/>
    </source>
</evidence>
<dbReference type="Proteomes" id="UP000236161">
    <property type="component" value="Unassembled WGS sequence"/>
</dbReference>
<protein>
    <recommendedName>
        <fullName evidence="4">RING-type E3 ubiquitin transferase</fullName>
        <ecNumber evidence="4">2.3.2.27</ecNumber>
    </recommendedName>
</protein>
<dbReference type="EC" id="2.3.2.27" evidence="4"/>
<sequence>MSSSSSPPPPSTFRSSVTSFPIVLIAVLGIFATAALLLAYYIFVVKCCVNLRAAGDLRRRRLSRSRRQQLFPGPLTSFSSPSAAKSQGLDPAAIAAIPTFRYSPTAAESGGNECAVCLAEFHNDELLRRLPFCKHSFHVDCVDTWLQSSSGCPVCRTEIKLPFPATSAAKGDSFIIDVRNEPPAMPAPTPKKQGRKKLSHALSFREDSEEARDKDELFAVQPIRRSLSMDSSGNRQLYLSVQDYLRRNPELIVRGFAGNGEGSSNPSGGCAFGKFRRSIFSFGHRRSSSGAVTPVIDPNLIV</sequence>
<evidence type="ECO:0000313" key="16">
    <source>
        <dbReference type="EMBL" id="PKA56484.1"/>
    </source>
</evidence>
<organism evidence="16 17">
    <name type="scientific">Apostasia shenzhenica</name>
    <dbReference type="NCBI Taxonomy" id="1088818"/>
    <lineage>
        <taxon>Eukaryota</taxon>
        <taxon>Viridiplantae</taxon>
        <taxon>Streptophyta</taxon>
        <taxon>Embryophyta</taxon>
        <taxon>Tracheophyta</taxon>
        <taxon>Spermatophyta</taxon>
        <taxon>Magnoliopsida</taxon>
        <taxon>Liliopsida</taxon>
        <taxon>Asparagales</taxon>
        <taxon>Orchidaceae</taxon>
        <taxon>Apostasioideae</taxon>
        <taxon>Apostasia</taxon>
    </lineage>
</organism>
<keyword evidence="17" id="KW-1185">Reference proteome</keyword>
<keyword evidence="11 14" id="KW-1133">Transmembrane helix</keyword>
<evidence type="ECO:0000256" key="13">
    <source>
        <dbReference type="PROSITE-ProRule" id="PRU00175"/>
    </source>
</evidence>
<evidence type="ECO:0000256" key="7">
    <source>
        <dbReference type="ARBA" id="ARBA00022723"/>
    </source>
</evidence>
<gene>
    <name evidence="16" type="primary">ATL16</name>
    <name evidence="16" type="ORF">AXF42_Ash015257</name>
</gene>
<evidence type="ECO:0000256" key="5">
    <source>
        <dbReference type="ARBA" id="ARBA00022679"/>
    </source>
</evidence>
<accession>A0A2I0ALR5</accession>
<evidence type="ECO:0000256" key="6">
    <source>
        <dbReference type="ARBA" id="ARBA00022692"/>
    </source>
</evidence>
<comment type="catalytic activity">
    <reaction evidence="1">
        <text>S-ubiquitinyl-[E2 ubiquitin-conjugating enzyme]-L-cysteine + [acceptor protein]-L-lysine = [E2 ubiquitin-conjugating enzyme]-L-cysteine + N(6)-ubiquitinyl-[acceptor protein]-L-lysine.</text>
        <dbReference type="EC" id="2.3.2.27"/>
    </reaction>
</comment>
<evidence type="ECO:0000256" key="1">
    <source>
        <dbReference type="ARBA" id="ARBA00000900"/>
    </source>
</evidence>
<dbReference type="SUPFAM" id="SSF57850">
    <property type="entry name" value="RING/U-box"/>
    <property type="match status" value="1"/>
</dbReference>
<feature type="domain" description="RING-type" evidence="15">
    <location>
        <begin position="114"/>
        <end position="156"/>
    </location>
</feature>
<evidence type="ECO:0000256" key="3">
    <source>
        <dbReference type="ARBA" id="ARBA00004906"/>
    </source>
</evidence>
<dbReference type="GO" id="GO:0016567">
    <property type="term" value="P:protein ubiquitination"/>
    <property type="evidence" value="ECO:0007669"/>
    <property type="project" value="InterPro"/>
</dbReference>
<dbReference type="CDD" id="cd16461">
    <property type="entry name" value="RING-H2_EL5-like"/>
    <property type="match status" value="1"/>
</dbReference>
<dbReference type="InterPro" id="IPR013083">
    <property type="entry name" value="Znf_RING/FYVE/PHD"/>
</dbReference>
<evidence type="ECO:0000256" key="10">
    <source>
        <dbReference type="ARBA" id="ARBA00022833"/>
    </source>
</evidence>
<dbReference type="EMBL" id="KZ451971">
    <property type="protein sequence ID" value="PKA56484.1"/>
    <property type="molecule type" value="Genomic_DNA"/>
</dbReference>
<dbReference type="PANTHER" id="PTHR46913:SF1">
    <property type="entry name" value="RING-H2 FINGER PROTEIN ATL16"/>
    <property type="match status" value="1"/>
</dbReference>
<dbReference type="PROSITE" id="PS50089">
    <property type="entry name" value="ZF_RING_2"/>
    <property type="match status" value="1"/>
</dbReference>
<dbReference type="AlphaFoldDB" id="A0A2I0ALR5"/>
<keyword evidence="12 14" id="KW-0472">Membrane</keyword>
<name>A0A2I0ALR5_9ASPA</name>
<dbReference type="GO" id="GO:0016020">
    <property type="term" value="C:membrane"/>
    <property type="evidence" value="ECO:0007669"/>
    <property type="project" value="UniProtKB-SubCell"/>
</dbReference>
<evidence type="ECO:0000256" key="11">
    <source>
        <dbReference type="ARBA" id="ARBA00022989"/>
    </source>
</evidence>
<evidence type="ECO:0000256" key="9">
    <source>
        <dbReference type="ARBA" id="ARBA00022786"/>
    </source>
</evidence>
<dbReference type="InterPro" id="IPR044600">
    <property type="entry name" value="ATL1/ATL16-like"/>
</dbReference>
<keyword evidence="8 13" id="KW-0863">Zinc-finger</keyword>
<feature type="transmembrane region" description="Helical" evidence="14">
    <location>
        <begin position="20"/>
        <end position="43"/>
    </location>
</feature>
<dbReference type="Gene3D" id="3.30.40.10">
    <property type="entry name" value="Zinc/RING finger domain, C3HC4 (zinc finger)"/>
    <property type="match status" value="1"/>
</dbReference>
<comment type="subcellular location">
    <subcellularLocation>
        <location evidence="2">Membrane</location>
        <topology evidence="2">Single-pass membrane protein</topology>
    </subcellularLocation>
</comment>
<keyword evidence="7" id="KW-0479">Metal-binding</keyword>
<dbReference type="SMART" id="SM00184">
    <property type="entry name" value="RING"/>
    <property type="match status" value="1"/>
</dbReference>
<keyword evidence="5 16" id="KW-0808">Transferase</keyword>
<dbReference type="Pfam" id="PF13639">
    <property type="entry name" value="zf-RING_2"/>
    <property type="match status" value="1"/>
</dbReference>
<comment type="pathway">
    <text evidence="3">Protein modification; protein ubiquitination.</text>
</comment>
<keyword evidence="6 14" id="KW-0812">Transmembrane</keyword>
<evidence type="ECO:0000256" key="2">
    <source>
        <dbReference type="ARBA" id="ARBA00004167"/>
    </source>
</evidence>
<dbReference type="PANTHER" id="PTHR46913">
    <property type="entry name" value="RING-H2 FINGER PROTEIN ATL16"/>
    <property type="match status" value="1"/>
</dbReference>
<keyword evidence="9" id="KW-0833">Ubl conjugation pathway</keyword>